<evidence type="ECO:0000256" key="3">
    <source>
        <dbReference type="ARBA" id="ARBA00023274"/>
    </source>
</evidence>
<sequence>MFASLSSKISTTALRVVPNVAGEPKRRAAVIECAHKKGTGSTKNGRDSNPQYLGVKKYGEEKVTVGSIIVRQVGNKVREDDARGASRRGEGGARDALEG</sequence>
<protein>
    <submittedName>
        <fullName evidence="5">Ribosomal protein L27</fullName>
    </submittedName>
</protein>
<dbReference type="InterPro" id="IPR001684">
    <property type="entry name" value="Ribosomal_bL27"/>
</dbReference>
<organism evidence="5">
    <name type="scientific">Ostreococcus tauri</name>
    <name type="common">Marine green alga</name>
    <dbReference type="NCBI Taxonomy" id="70448"/>
    <lineage>
        <taxon>Eukaryota</taxon>
        <taxon>Viridiplantae</taxon>
        <taxon>Chlorophyta</taxon>
        <taxon>Mamiellophyceae</taxon>
        <taxon>Mamiellales</taxon>
        <taxon>Bathycoccaceae</taxon>
        <taxon>Ostreococcus</taxon>
    </lineage>
</organism>
<evidence type="ECO:0000256" key="4">
    <source>
        <dbReference type="SAM" id="MobiDB-lite"/>
    </source>
</evidence>
<dbReference type="EMBL" id="KZ155778">
    <property type="protein sequence ID" value="OUS47476.1"/>
    <property type="molecule type" value="Genomic_DNA"/>
</dbReference>
<dbReference type="SUPFAM" id="SSF110324">
    <property type="entry name" value="Ribosomal L27 protein-like"/>
    <property type="match status" value="1"/>
</dbReference>
<dbReference type="Gene3D" id="2.40.50.100">
    <property type="match status" value="1"/>
</dbReference>
<dbReference type="GO" id="GO:0003735">
    <property type="term" value="F:structural constituent of ribosome"/>
    <property type="evidence" value="ECO:0007669"/>
    <property type="project" value="InterPro"/>
</dbReference>
<dbReference type="AlphaFoldDB" id="A0A1Y5ID90"/>
<keyword evidence="3" id="KW-0687">Ribonucleoprotein</keyword>
<evidence type="ECO:0000256" key="2">
    <source>
        <dbReference type="ARBA" id="ARBA00022980"/>
    </source>
</evidence>
<reference evidence="5" key="1">
    <citation type="submission" date="2017-04" db="EMBL/GenBank/DDBJ databases">
        <title>Population genomics of picophytoplankton unveils novel chromosome hypervariability.</title>
        <authorList>
            <consortium name="DOE Joint Genome Institute"/>
            <person name="Blanc-Mathieu R."/>
            <person name="Krasovec M."/>
            <person name="Hebrard M."/>
            <person name="Yau S."/>
            <person name="Desgranges E."/>
            <person name="Martin J."/>
            <person name="Schackwitz W."/>
            <person name="Kuo A."/>
            <person name="Salin G."/>
            <person name="Donnadieu C."/>
            <person name="Desdevises Y."/>
            <person name="Sanchez-Ferandin S."/>
            <person name="Moreau H."/>
            <person name="Rivals E."/>
            <person name="Grigoriev I.V."/>
            <person name="Grimsley N."/>
            <person name="Eyre-Walker A."/>
            <person name="Piganeau G."/>
        </authorList>
    </citation>
    <scope>NUCLEOTIDE SEQUENCE [LARGE SCALE GENOMIC DNA]</scope>
    <source>
        <strain evidence="5">RCC 1115</strain>
    </source>
</reference>
<dbReference type="Pfam" id="PF01016">
    <property type="entry name" value="Ribosomal_L27"/>
    <property type="match status" value="1"/>
</dbReference>
<feature type="region of interest" description="Disordered" evidence="4">
    <location>
        <begin position="76"/>
        <end position="99"/>
    </location>
</feature>
<name>A0A1Y5ID90_OSTTA</name>
<dbReference type="GO" id="GO:0022625">
    <property type="term" value="C:cytosolic large ribosomal subunit"/>
    <property type="evidence" value="ECO:0007669"/>
    <property type="project" value="TreeGrafter"/>
</dbReference>
<dbReference type="Proteomes" id="UP000195557">
    <property type="component" value="Unassembled WGS sequence"/>
</dbReference>
<dbReference type="PRINTS" id="PR00063">
    <property type="entry name" value="RIBOSOMALL27"/>
</dbReference>
<accession>A0A1Y5ID90</accession>
<dbReference type="PANTHER" id="PTHR15893:SF0">
    <property type="entry name" value="LARGE RIBOSOMAL SUBUNIT PROTEIN BL27M"/>
    <property type="match status" value="1"/>
</dbReference>
<evidence type="ECO:0000256" key="1">
    <source>
        <dbReference type="ARBA" id="ARBA00010797"/>
    </source>
</evidence>
<dbReference type="GO" id="GO:0006412">
    <property type="term" value="P:translation"/>
    <property type="evidence" value="ECO:0007669"/>
    <property type="project" value="InterPro"/>
</dbReference>
<comment type="similarity">
    <text evidence="1">Belongs to the bacterial ribosomal protein bL27 family.</text>
</comment>
<proteinExistence type="inferred from homology"/>
<evidence type="ECO:0000313" key="5">
    <source>
        <dbReference type="EMBL" id="OUS47476.1"/>
    </source>
</evidence>
<keyword evidence="2 5" id="KW-0689">Ribosomal protein</keyword>
<gene>
    <name evidence="5" type="ORF">BE221DRAFT_191048</name>
</gene>
<dbReference type="PANTHER" id="PTHR15893">
    <property type="entry name" value="RIBOSOMAL PROTEIN L27"/>
    <property type="match status" value="1"/>
</dbReference>